<evidence type="ECO:0000313" key="4">
    <source>
        <dbReference type="EMBL" id="MBE8726343.1"/>
    </source>
</evidence>
<dbReference type="NCBIfam" id="TIGR04183">
    <property type="entry name" value="Por_Secre_tail"/>
    <property type="match status" value="1"/>
</dbReference>
<accession>A0ABR9TLV9</accession>
<dbReference type="Pfam" id="PF18962">
    <property type="entry name" value="Por_Secre_tail"/>
    <property type="match status" value="1"/>
</dbReference>
<evidence type="ECO:0000256" key="2">
    <source>
        <dbReference type="SAM" id="MobiDB-lite"/>
    </source>
</evidence>
<protein>
    <submittedName>
        <fullName evidence="4">T9SS C-terminal target domain-containing protein</fullName>
    </submittedName>
</protein>
<feature type="domain" description="Secretion system C-terminal sorting" evidence="3">
    <location>
        <begin position="512"/>
        <end position="589"/>
    </location>
</feature>
<keyword evidence="5" id="KW-1185">Reference proteome</keyword>
<comment type="caution">
    <text evidence="4">The sequence shown here is derived from an EMBL/GenBank/DDBJ whole genome shotgun (WGS) entry which is preliminary data.</text>
</comment>
<dbReference type="Proteomes" id="UP000640614">
    <property type="component" value="Unassembled WGS sequence"/>
</dbReference>
<proteinExistence type="predicted"/>
<evidence type="ECO:0000259" key="3">
    <source>
        <dbReference type="Pfam" id="PF18962"/>
    </source>
</evidence>
<feature type="region of interest" description="Disordered" evidence="2">
    <location>
        <begin position="171"/>
        <end position="198"/>
    </location>
</feature>
<reference evidence="4 5" key="1">
    <citation type="submission" date="2018-07" db="EMBL/GenBank/DDBJ databases">
        <title>Genome assembly of strain KB82.</title>
        <authorList>
            <person name="Kukolya J."/>
            <person name="Horvath B."/>
            <person name="Nagy I."/>
            <person name="Toth A."/>
        </authorList>
    </citation>
    <scope>NUCLEOTIDE SEQUENCE [LARGE SCALE GENOMIC DNA]</scope>
    <source>
        <strain evidence="4 5">Kb82</strain>
    </source>
</reference>
<evidence type="ECO:0000256" key="1">
    <source>
        <dbReference type="ARBA" id="ARBA00022729"/>
    </source>
</evidence>
<dbReference type="EMBL" id="PRDM01000003">
    <property type="protein sequence ID" value="MBE8726343.1"/>
    <property type="molecule type" value="Genomic_DNA"/>
</dbReference>
<organism evidence="4 5">
    <name type="scientific">Flavobacterium hungaricum</name>
    <dbReference type="NCBI Taxonomy" id="2082725"/>
    <lineage>
        <taxon>Bacteria</taxon>
        <taxon>Pseudomonadati</taxon>
        <taxon>Bacteroidota</taxon>
        <taxon>Flavobacteriia</taxon>
        <taxon>Flavobacteriales</taxon>
        <taxon>Flavobacteriaceae</taxon>
        <taxon>Flavobacterium</taxon>
    </lineage>
</organism>
<sequence>MKKLFSLFILISLDSFSQMHFGASTPVYVKNQVLYVTGSINLASGSNLYLRNNSQLLQGTTSSSANSGTGTVSIYQEGTSDNFEYNYWCSPVGAANVASGGSNFGITLLNRPVTSTDAIPAVILPAGSYNGSALPLSIASNWIYKLINASNYSAWISVGAASSIAPGEGFTMKGTSGSDTADPEGTGNPNNAGNGRQRYDFRGRPNDGNIIVPVGTGNAATLTGNPYPSALHLNAFLLDPSNSACTRVAYFWEQDKTVDSHYLSAYRGGYGTYSPGTLGSNGIYVAATFNSYNSDGSLNTTGTSSGLIIERKYSPIGQGFLINGNTNGQVTFKNSHRAFYQEGAGLSQFAKNSKAKDVHIEQENTEISHFKINTIINNAFTRQLALAFMPEATDGVDPGIDALNMDETLPADVSFWMDNGRYVIQGINFDPSKKIPIVVKADEVCTLKFYVPEVINFDSSQNIYLFDALDSSYHDIKTGSYNVTVAAGVYMDRFKIAFNSGTLGTENHLKRNFTIYQENKNRTLTALNPDRLQIRSFNLYDITGRAVANKKGLQEQEIYSFSTSGLSSGVYIAVFLTDTNEKITQKIIIMNSGS</sequence>
<name>A0ABR9TLV9_9FLAO</name>
<gene>
    <name evidence="4" type="ORF">C4F50_15510</name>
</gene>
<dbReference type="InterPro" id="IPR026444">
    <property type="entry name" value="Secre_tail"/>
</dbReference>
<keyword evidence="1" id="KW-0732">Signal</keyword>
<evidence type="ECO:0000313" key="5">
    <source>
        <dbReference type="Proteomes" id="UP000640614"/>
    </source>
</evidence>